<reference evidence="2 3" key="1">
    <citation type="submission" date="2024-09" db="EMBL/GenBank/DDBJ databases">
        <title>A chromosome-level genome assembly of Gray's grenadier anchovy, Coilia grayii.</title>
        <authorList>
            <person name="Fu Z."/>
        </authorList>
    </citation>
    <scope>NUCLEOTIDE SEQUENCE [LARGE SCALE GENOMIC DNA]</scope>
    <source>
        <strain evidence="2">G4</strain>
        <tissue evidence="2">Muscle</tissue>
    </source>
</reference>
<sequence length="356" mass="39814">MSNTIQNDIVESIAAVIHNETDTEIKKSPFIAVQVDDTSDISNKCQLTVIARYVNDKGTVCERFLGFYDVSSDRDANAIASVALKAIENYNPTEKLICQTYDGASCMSGQHGGVQALVKSQCPNALFIHCYAHKLNLVLAQGTKNIQAAKLFFASVDAFHSFFSRSCKRSALLRDVDRAVSVPGGSAVRWNFKSRAVHAIHEGRGSLIVAFGRIMVEPGWDRETIVLSAALKQRLEDFDFCFLLGVFQIIFGLTEPLFQVLQNRTVDIKKCQERIRGTLSAIKSLHTDEKFSGVYDDTVQVVGEPALRRKRRRRGWDDLDHGLNQHQAPDEETVVSFRRLHFEIIDAPVDQDIPIL</sequence>
<dbReference type="InterPro" id="IPR025398">
    <property type="entry name" value="DUF4371"/>
</dbReference>
<dbReference type="AlphaFoldDB" id="A0ABD1K213"/>
<gene>
    <name evidence="2" type="ORF">ACEWY4_010462</name>
</gene>
<evidence type="ECO:0000313" key="2">
    <source>
        <dbReference type="EMBL" id="KAL2093150.1"/>
    </source>
</evidence>
<protein>
    <recommendedName>
        <fullName evidence="1">DUF4371 domain-containing protein</fullName>
    </recommendedName>
</protein>
<dbReference type="SUPFAM" id="SSF53098">
    <property type="entry name" value="Ribonuclease H-like"/>
    <property type="match status" value="1"/>
</dbReference>
<name>A0ABD1K213_9TELE</name>
<evidence type="ECO:0000259" key="1">
    <source>
        <dbReference type="Pfam" id="PF14291"/>
    </source>
</evidence>
<comment type="caution">
    <text evidence="2">The sequence shown here is derived from an EMBL/GenBank/DDBJ whole genome shotgun (WGS) entry which is preliminary data.</text>
</comment>
<dbReference type="Pfam" id="PF14291">
    <property type="entry name" value="DUF4371"/>
    <property type="match status" value="1"/>
</dbReference>
<keyword evidence="3" id="KW-1185">Reference proteome</keyword>
<organism evidence="2 3">
    <name type="scientific">Coilia grayii</name>
    <name type="common">Gray's grenadier anchovy</name>
    <dbReference type="NCBI Taxonomy" id="363190"/>
    <lineage>
        <taxon>Eukaryota</taxon>
        <taxon>Metazoa</taxon>
        <taxon>Chordata</taxon>
        <taxon>Craniata</taxon>
        <taxon>Vertebrata</taxon>
        <taxon>Euteleostomi</taxon>
        <taxon>Actinopterygii</taxon>
        <taxon>Neopterygii</taxon>
        <taxon>Teleostei</taxon>
        <taxon>Clupei</taxon>
        <taxon>Clupeiformes</taxon>
        <taxon>Clupeoidei</taxon>
        <taxon>Engraulidae</taxon>
        <taxon>Coilinae</taxon>
        <taxon>Coilia</taxon>
    </lineage>
</organism>
<feature type="domain" description="DUF4371" evidence="1">
    <location>
        <begin position="2"/>
        <end position="112"/>
    </location>
</feature>
<dbReference type="Proteomes" id="UP001591681">
    <property type="component" value="Unassembled WGS sequence"/>
</dbReference>
<evidence type="ECO:0000313" key="3">
    <source>
        <dbReference type="Proteomes" id="UP001591681"/>
    </source>
</evidence>
<dbReference type="PANTHER" id="PTHR45749:SF28">
    <property type="entry name" value="ZINC FINGER MYM-TYPE PROTEIN 1-LIKE-RELATED"/>
    <property type="match status" value="1"/>
</dbReference>
<accession>A0ABD1K213</accession>
<dbReference type="InterPro" id="IPR012337">
    <property type="entry name" value="RNaseH-like_sf"/>
</dbReference>
<proteinExistence type="predicted"/>
<dbReference type="PANTHER" id="PTHR45749">
    <property type="match status" value="1"/>
</dbReference>
<dbReference type="EMBL" id="JBHFQA010000009">
    <property type="protein sequence ID" value="KAL2093150.1"/>
    <property type="molecule type" value="Genomic_DNA"/>
</dbReference>